<organism evidence="1 2">
    <name type="scientific">Moheibacter lacus</name>
    <dbReference type="NCBI Taxonomy" id="2745851"/>
    <lineage>
        <taxon>Bacteria</taxon>
        <taxon>Pseudomonadati</taxon>
        <taxon>Bacteroidota</taxon>
        <taxon>Flavobacteriia</taxon>
        <taxon>Flavobacteriales</taxon>
        <taxon>Weeksellaceae</taxon>
        <taxon>Moheibacter</taxon>
    </lineage>
</organism>
<dbReference type="RefSeq" id="WP_182042633.1">
    <property type="nucleotide sequence ID" value="NZ_JACDZE010000001.1"/>
</dbReference>
<accession>A0A838ZP12</accession>
<evidence type="ECO:0000313" key="2">
    <source>
        <dbReference type="Proteomes" id="UP000552241"/>
    </source>
</evidence>
<sequence length="197" mass="22765">MKIKSFIQLVLGFVFVIWSCKNETTFQGKHDPDVIKTYRNHSTPVSKMDSIASINFITKQKLTELYELSSLYSSNSEDSILQEILFPQIKSYFLENDSITPFQILNELDSLAVYYVEVGDLKLSEKDSIRPDSLKIVQFDVKFFSKDKKLIDSKPKTATYILKKEPKQFKHEFIFYFSELNDIQEVANDTISSGVAE</sequence>
<reference evidence="1 2" key="1">
    <citation type="submission" date="2020-07" db="EMBL/GenBank/DDBJ databases">
        <title>Moheibacter lacus sp. nov., a member of the family Flavobacteriaceae isolated from freshwater lake sediment.</title>
        <authorList>
            <person name="Liu Y."/>
        </authorList>
    </citation>
    <scope>NUCLEOTIDE SEQUENCE [LARGE SCALE GENOMIC DNA]</scope>
    <source>
        <strain evidence="1 2">BDHS18</strain>
    </source>
</reference>
<protein>
    <submittedName>
        <fullName evidence="1">Uncharacterized protein</fullName>
    </submittedName>
</protein>
<dbReference type="Proteomes" id="UP000552241">
    <property type="component" value="Unassembled WGS sequence"/>
</dbReference>
<proteinExistence type="predicted"/>
<dbReference type="EMBL" id="JACDZE010000001">
    <property type="protein sequence ID" value="MBA5629067.1"/>
    <property type="molecule type" value="Genomic_DNA"/>
</dbReference>
<comment type="caution">
    <text evidence="1">The sequence shown here is derived from an EMBL/GenBank/DDBJ whole genome shotgun (WGS) entry which is preliminary data.</text>
</comment>
<dbReference type="AlphaFoldDB" id="A0A838ZP12"/>
<keyword evidence="2" id="KW-1185">Reference proteome</keyword>
<evidence type="ECO:0000313" key="1">
    <source>
        <dbReference type="EMBL" id="MBA5629067.1"/>
    </source>
</evidence>
<name>A0A838ZP12_9FLAO</name>
<gene>
    <name evidence="1" type="ORF">HU137_04700</name>
</gene>